<keyword evidence="1" id="KW-0812">Transmembrane</keyword>
<evidence type="ECO:0000313" key="2">
    <source>
        <dbReference type="EMBL" id="MDF2259951.1"/>
    </source>
</evidence>
<keyword evidence="1" id="KW-0472">Membrane</keyword>
<sequence length="122" mass="13636">MSGIPWWVVGWAVVIGGGWASENARRALRTRHKRKLERLAAEERKQQALSAASKPPEPVCGCTHHLAKHDKQGKCHEIVEAPTAWDADKKPVDYEPRPCNCQQYVGPQPLATVYAEDIVDLE</sequence>
<keyword evidence="1" id="KW-1133">Transmembrane helix</keyword>
<protein>
    <submittedName>
        <fullName evidence="2">Uncharacterized protein</fullName>
    </submittedName>
</protein>
<accession>A0ABT5Z8S6</accession>
<proteinExistence type="predicted"/>
<evidence type="ECO:0000256" key="1">
    <source>
        <dbReference type="SAM" id="Phobius"/>
    </source>
</evidence>
<dbReference type="RefSeq" id="WP_275820068.1">
    <property type="nucleotide sequence ID" value="NZ_BAAANM010000029.1"/>
</dbReference>
<gene>
    <name evidence="2" type="ORF">P2L57_30770</name>
</gene>
<comment type="caution">
    <text evidence="2">The sequence shown here is derived from an EMBL/GenBank/DDBJ whole genome shotgun (WGS) entry which is preliminary data.</text>
</comment>
<name>A0ABT5Z8S6_9ACTN</name>
<reference evidence="2 3" key="1">
    <citation type="submission" date="2023-03" db="EMBL/GenBank/DDBJ databases">
        <title>Draft genome sequence of type strain Streptomyces ferralitis JCM 14344.</title>
        <authorList>
            <person name="Klaysubun C."/>
            <person name="Duangmal K."/>
        </authorList>
    </citation>
    <scope>NUCLEOTIDE SEQUENCE [LARGE SCALE GENOMIC DNA]</scope>
    <source>
        <strain evidence="2 3">JCM 14344</strain>
    </source>
</reference>
<keyword evidence="3" id="KW-1185">Reference proteome</keyword>
<dbReference type="Proteomes" id="UP001220022">
    <property type="component" value="Unassembled WGS sequence"/>
</dbReference>
<feature type="transmembrane region" description="Helical" evidence="1">
    <location>
        <begin position="6"/>
        <end position="24"/>
    </location>
</feature>
<organism evidence="2 3">
    <name type="scientific">Streptantibioticus ferralitis</name>
    <dbReference type="NCBI Taxonomy" id="236510"/>
    <lineage>
        <taxon>Bacteria</taxon>
        <taxon>Bacillati</taxon>
        <taxon>Actinomycetota</taxon>
        <taxon>Actinomycetes</taxon>
        <taxon>Kitasatosporales</taxon>
        <taxon>Streptomycetaceae</taxon>
        <taxon>Streptantibioticus</taxon>
    </lineage>
</organism>
<evidence type="ECO:0000313" key="3">
    <source>
        <dbReference type="Proteomes" id="UP001220022"/>
    </source>
</evidence>
<dbReference type="EMBL" id="JARHTQ010000027">
    <property type="protein sequence ID" value="MDF2259951.1"/>
    <property type="molecule type" value="Genomic_DNA"/>
</dbReference>